<reference evidence="4" key="1">
    <citation type="journal article" date="2019" name="Int. J. Syst. Evol. Microbiol.">
        <title>The Global Catalogue of Microorganisms (GCM) 10K type strain sequencing project: providing services to taxonomists for standard genome sequencing and annotation.</title>
        <authorList>
            <consortium name="The Broad Institute Genomics Platform"/>
            <consortium name="The Broad Institute Genome Sequencing Center for Infectious Disease"/>
            <person name="Wu L."/>
            <person name="Ma J."/>
        </authorList>
    </citation>
    <scope>NUCLEOTIDE SEQUENCE [LARGE SCALE GENOMIC DNA]</scope>
    <source>
        <strain evidence="4">CGMCC 4.7382</strain>
    </source>
</reference>
<dbReference type="InterPro" id="IPR014145">
    <property type="entry name" value="LigD_pol_dom"/>
</dbReference>
<gene>
    <name evidence="3" type="primary">ligD</name>
    <name evidence="3" type="ORF">ACFQRF_21050</name>
</gene>
<dbReference type="RefSeq" id="WP_379872865.1">
    <property type="nucleotide sequence ID" value="NZ_JBHTBH010000011.1"/>
</dbReference>
<keyword evidence="4" id="KW-1185">Reference proteome</keyword>
<accession>A0ABW2KLU1</accession>
<dbReference type="Proteomes" id="UP001596540">
    <property type="component" value="Unassembled WGS sequence"/>
</dbReference>
<dbReference type="GO" id="GO:0003910">
    <property type="term" value="F:DNA ligase (ATP) activity"/>
    <property type="evidence" value="ECO:0007669"/>
    <property type="project" value="UniProtKB-EC"/>
</dbReference>
<dbReference type="EMBL" id="JBHTBH010000011">
    <property type="protein sequence ID" value="MFC7330216.1"/>
    <property type="molecule type" value="Genomic_DNA"/>
</dbReference>
<evidence type="ECO:0000256" key="1">
    <source>
        <dbReference type="SAM" id="MobiDB-lite"/>
    </source>
</evidence>
<dbReference type="PANTHER" id="PTHR42705:SF2">
    <property type="entry name" value="BIFUNCTIONAL NON-HOMOLOGOUS END JOINING PROTEIN LIGD"/>
    <property type="match status" value="1"/>
</dbReference>
<evidence type="ECO:0000259" key="2">
    <source>
        <dbReference type="Pfam" id="PF21686"/>
    </source>
</evidence>
<feature type="region of interest" description="Disordered" evidence="1">
    <location>
        <begin position="1"/>
        <end position="23"/>
    </location>
</feature>
<sequence length="308" mass="34421">MTATHPEAETLHAGGRRISIGHPDKPLFGRDGATKRDLVRHYRAVAPLMLPHIRGRPMALERFPDGIGSDGFYQKRRPRHAPPWVHGVPVQRGNSDTTTMVVCDDVATLLWLADQAVITPHPWLSRADHLRRPDRLIFDLDPPGDDFDAARRAAYDVRDLLDELGLACYVMTTGSRGLHVVAPIRPELDFDDVREFARHAADTLAGRHPDRLTTRVRRNQRGGRLFVDILRNAYAQLAVAPYAVRPRPGAPVATPLEWAELDEVTSARDWSIGTIGDRLGSDPWHGMARHARSPRRAAERLPRPAGAR</sequence>
<feature type="region of interest" description="Disordered" evidence="1">
    <location>
        <begin position="283"/>
        <end position="308"/>
    </location>
</feature>
<evidence type="ECO:0000313" key="3">
    <source>
        <dbReference type="EMBL" id="MFC7330216.1"/>
    </source>
</evidence>
<dbReference type="Gene3D" id="3.90.920.10">
    <property type="entry name" value="DNA primase, PRIM domain"/>
    <property type="match status" value="1"/>
</dbReference>
<dbReference type="InterPro" id="IPR052171">
    <property type="entry name" value="NHEJ_LigD"/>
</dbReference>
<proteinExistence type="predicted"/>
<dbReference type="NCBIfam" id="TIGR02778">
    <property type="entry name" value="ligD_pol"/>
    <property type="match status" value="1"/>
</dbReference>
<dbReference type="EC" id="6.5.1.1" evidence="3"/>
<protein>
    <submittedName>
        <fullName evidence="3">Non-homologous end-joining DNA ligase</fullName>
        <ecNumber evidence="3">6.5.1.1</ecNumber>
    </submittedName>
</protein>
<comment type="caution">
    <text evidence="3">The sequence shown here is derived from an EMBL/GenBank/DDBJ whole genome shotgun (WGS) entry which is preliminary data.</text>
</comment>
<organism evidence="3 4">
    <name type="scientific">Marinactinospora rubrisoli</name>
    <dbReference type="NCBI Taxonomy" id="2715399"/>
    <lineage>
        <taxon>Bacteria</taxon>
        <taxon>Bacillati</taxon>
        <taxon>Actinomycetota</taxon>
        <taxon>Actinomycetes</taxon>
        <taxon>Streptosporangiales</taxon>
        <taxon>Nocardiopsidaceae</taxon>
        <taxon>Marinactinospora</taxon>
    </lineage>
</organism>
<dbReference type="Pfam" id="PF21686">
    <property type="entry name" value="LigD_Prim-Pol"/>
    <property type="match status" value="1"/>
</dbReference>
<keyword evidence="3" id="KW-0436">Ligase</keyword>
<feature type="domain" description="DNA ligase D polymerase" evidence="2">
    <location>
        <begin position="34"/>
        <end position="284"/>
    </location>
</feature>
<evidence type="ECO:0000313" key="4">
    <source>
        <dbReference type="Proteomes" id="UP001596540"/>
    </source>
</evidence>
<name>A0ABW2KLU1_9ACTN</name>
<feature type="compositionally biased region" description="Basic and acidic residues" evidence="1">
    <location>
        <begin position="1"/>
        <end position="10"/>
    </location>
</feature>
<dbReference type="PANTHER" id="PTHR42705">
    <property type="entry name" value="BIFUNCTIONAL NON-HOMOLOGOUS END JOINING PROTEIN LIGD"/>
    <property type="match status" value="1"/>
</dbReference>
<dbReference type="CDD" id="cd04861">
    <property type="entry name" value="LigD_Pol_like"/>
    <property type="match status" value="1"/>
</dbReference>